<protein>
    <submittedName>
        <fullName evidence="1">Uncharacterized protein</fullName>
    </submittedName>
</protein>
<dbReference type="EMBL" id="SNRX01000005">
    <property type="protein sequence ID" value="KAA6302813.1"/>
    <property type="molecule type" value="Genomic_DNA"/>
</dbReference>
<reference evidence="1 2" key="1">
    <citation type="submission" date="2019-03" db="EMBL/GenBank/DDBJ databases">
        <title>Single cell metagenomics reveals metabolic interactions within the superorganism composed of flagellate Streblomastix strix and complex community of Bacteroidetes bacteria on its surface.</title>
        <authorList>
            <person name="Treitli S.C."/>
            <person name="Kolisko M."/>
            <person name="Husnik F."/>
            <person name="Keeling P."/>
            <person name="Hampl V."/>
        </authorList>
    </citation>
    <scope>NUCLEOTIDE SEQUENCE [LARGE SCALE GENOMIC DNA]</scope>
    <source>
        <strain evidence="1">St1</strain>
    </source>
</reference>
<name>A0A5M8P2Y5_9BACT</name>
<comment type="caution">
    <text evidence="1">The sequence shown here is derived from an EMBL/GenBank/DDBJ whole genome shotgun (WGS) entry which is preliminary data.</text>
</comment>
<evidence type="ECO:0000313" key="1">
    <source>
        <dbReference type="EMBL" id="KAA6302813.1"/>
    </source>
</evidence>
<gene>
    <name evidence="1" type="ORF">EZS26_000983</name>
</gene>
<dbReference type="Proteomes" id="UP000324575">
    <property type="component" value="Unassembled WGS sequence"/>
</dbReference>
<accession>A0A5M8P2Y5</accession>
<dbReference type="AlphaFoldDB" id="A0A5M8P2Y5"/>
<evidence type="ECO:0000313" key="2">
    <source>
        <dbReference type="Proteomes" id="UP000324575"/>
    </source>
</evidence>
<sequence length="88" mass="10394">MNNQTKQQISSTQIYNQILHKVNCQWGAPMGRLNVGERKEVEGKRIYCRRVYLMYDGAYDKGGAYWGCGAPLYVEFTLDKRYVRFFRN</sequence>
<organism evidence="1 2">
    <name type="scientific">Candidatus Ordinivivax streblomastigis</name>
    <dbReference type="NCBI Taxonomy" id="2540710"/>
    <lineage>
        <taxon>Bacteria</taxon>
        <taxon>Pseudomonadati</taxon>
        <taxon>Bacteroidota</taxon>
        <taxon>Bacteroidia</taxon>
        <taxon>Bacteroidales</taxon>
        <taxon>Candidatus Ordinivivax</taxon>
    </lineage>
</organism>
<proteinExistence type="predicted"/>